<reference evidence="2 3" key="1">
    <citation type="journal article" date="2020" name="Antonie Van Leeuwenhoek">
        <title>Rhodopirellula heiligendammensis sp. nov., Rhodopirellula pilleata sp. nov., and Rhodopirellula solitaria sp. nov. isolated from natural or artificial marine surfaces in Northern Germany and California, USA, and emended description of the genus Rhodopirellula.</title>
        <authorList>
            <person name="Kallscheuer N."/>
            <person name="Wiegand S."/>
            <person name="Jogler M."/>
            <person name="Boedeker C."/>
            <person name="Peeters S.H."/>
            <person name="Rast P."/>
            <person name="Heuer A."/>
            <person name="Jetten M.S.M."/>
            <person name="Rohde M."/>
            <person name="Jogler C."/>
        </authorList>
    </citation>
    <scope>NUCLEOTIDE SEQUENCE [LARGE SCALE GENOMIC DNA]</scope>
    <source>
        <strain evidence="2 3">Poly21</strain>
    </source>
</reference>
<gene>
    <name evidence="2" type="ORF">Poly21_49880</name>
</gene>
<evidence type="ECO:0000313" key="2">
    <source>
        <dbReference type="EMBL" id="TWU11081.1"/>
    </source>
</evidence>
<protein>
    <recommendedName>
        <fullName evidence="4">Secreted protein</fullName>
    </recommendedName>
</protein>
<dbReference type="EMBL" id="SJPU01000003">
    <property type="protein sequence ID" value="TWU11081.1"/>
    <property type="molecule type" value="Genomic_DNA"/>
</dbReference>
<proteinExistence type="predicted"/>
<name>A0A5C6BHQ9_9BACT</name>
<feature type="signal peptide" evidence="1">
    <location>
        <begin position="1"/>
        <end position="25"/>
    </location>
</feature>
<organism evidence="2 3">
    <name type="scientific">Allorhodopirellula heiligendammensis</name>
    <dbReference type="NCBI Taxonomy" id="2714739"/>
    <lineage>
        <taxon>Bacteria</taxon>
        <taxon>Pseudomonadati</taxon>
        <taxon>Planctomycetota</taxon>
        <taxon>Planctomycetia</taxon>
        <taxon>Pirellulales</taxon>
        <taxon>Pirellulaceae</taxon>
        <taxon>Allorhodopirellula</taxon>
    </lineage>
</organism>
<evidence type="ECO:0008006" key="4">
    <source>
        <dbReference type="Google" id="ProtNLM"/>
    </source>
</evidence>
<dbReference type="AlphaFoldDB" id="A0A5C6BHQ9"/>
<comment type="caution">
    <text evidence="2">The sequence shown here is derived from an EMBL/GenBank/DDBJ whole genome shotgun (WGS) entry which is preliminary data.</text>
</comment>
<evidence type="ECO:0000256" key="1">
    <source>
        <dbReference type="SAM" id="SignalP"/>
    </source>
</evidence>
<evidence type="ECO:0000313" key="3">
    <source>
        <dbReference type="Proteomes" id="UP000319908"/>
    </source>
</evidence>
<sequence>MKLMRLPVLFLLAFLCSGCSSNEQATYEPLALPTAEEEEAAKAYNEQMSKRPGA</sequence>
<dbReference type="Proteomes" id="UP000319908">
    <property type="component" value="Unassembled WGS sequence"/>
</dbReference>
<keyword evidence="1" id="KW-0732">Signal</keyword>
<keyword evidence="3" id="KW-1185">Reference proteome</keyword>
<feature type="chain" id="PRO_5023023575" description="Secreted protein" evidence="1">
    <location>
        <begin position="26"/>
        <end position="54"/>
    </location>
</feature>
<accession>A0A5C6BHQ9</accession>